<comment type="similarity">
    <text evidence="1">Belongs to the bacterial secretin family.</text>
</comment>
<protein>
    <submittedName>
        <fullName evidence="6">Type IV pilus biogenesis protein PilQ</fullName>
    </submittedName>
</protein>
<accession>A0A6J4UJT9</accession>
<dbReference type="AlphaFoldDB" id="A0A6J4UJT9"/>
<reference evidence="6" key="1">
    <citation type="submission" date="2020-02" db="EMBL/GenBank/DDBJ databases">
        <authorList>
            <person name="Meier V. D."/>
        </authorList>
    </citation>
    <scope>NUCLEOTIDE SEQUENCE</scope>
    <source>
        <strain evidence="6">AVDCRST_MAG81</strain>
    </source>
</reference>
<feature type="domain" description="AMIN" evidence="5">
    <location>
        <begin position="32"/>
        <end position="113"/>
    </location>
</feature>
<proteinExistence type="inferred from homology"/>
<gene>
    <name evidence="6" type="ORF">AVDCRST_MAG81-265</name>
</gene>
<dbReference type="GO" id="GO:0015627">
    <property type="term" value="C:type II protein secretion system complex"/>
    <property type="evidence" value="ECO:0007669"/>
    <property type="project" value="TreeGrafter"/>
</dbReference>
<feature type="compositionally biased region" description="Low complexity" evidence="2">
    <location>
        <begin position="231"/>
        <end position="247"/>
    </location>
</feature>
<evidence type="ECO:0000256" key="2">
    <source>
        <dbReference type="SAM" id="MobiDB-lite"/>
    </source>
</evidence>
<dbReference type="PANTHER" id="PTHR30332">
    <property type="entry name" value="PROBABLE GENERAL SECRETION PATHWAY PROTEIN D"/>
    <property type="match status" value="1"/>
</dbReference>
<dbReference type="Pfam" id="PF11741">
    <property type="entry name" value="AMIN"/>
    <property type="match status" value="1"/>
</dbReference>
<dbReference type="GO" id="GO:0009306">
    <property type="term" value="P:protein secretion"/>
    <property type="evidence" value="ECO:0007669"/>
    <property type="project" value="InterPro"/>
</dbReference>
<dbReference type="PRINTS" id="PR00811">
    <property type="entry name" value="BCTERIALGSPD"/>
</dbReference>
<organism evidence="6">
    <name type="scientific">uncultured Synechococcales cyanobacterium</name>
    <dbReference type="NCBI Taxonomy" id="1936017"/>
    <lineage>
        <taxon>Bacteria</taxon>
        <taxon>Bacillati</taxon>
        <taxon>Cyanobacteriota</taxon>
        <taxon>Cyanophyceae</taxon>
        <taxon>Synechococcales</taxon>
        <taxon>environmental samples</taxon>
    </lineage>
</organism>
<evidence type="ECO:0000256" key="3">
    <source>
        <dbReference type="SAM" id="SignalP"/>
    </source>
</evidence>
<dbReference type="Pfam" id="PF00263">
    <property type="entry name" value="Secretin"/>
    <property type="match status" value="1"/>
</dbReference>
<feature type="compositionally biased region" description="Low complexity" evidence="2">
    <location>
        <begin position="313"/>
        <end position="329"/>
    </location>
</feature>
<dbReference type="InterPro" id="IPR021731">
    <property type="entry name" value="AMIN_dom"/>
</dbReference>
<evidence type="ECO:0000256" key="1">
    <source>
        <dbReference type="RuleBase" id="RU004003"/>
    </source>
</evidence>
<dbReference type="InterPro" id="IPR050810">
    <property type="entry name" value="Bact_Secretion_Sys_Channel"/>
</dbReference>
<feature type="compositionally biased region" description="Low complexity" evidence="2">
    <location>
        <begin position="187"/>
        <end position="209"/>
    </location>
</feature>
<feature type="region of interest" description="Disordered" evidence="2">
    <location>
        <begin position="304"/>
        <end position="338"/>
    </location>
</feature>
<feature type="compositionally biased region" description="Low complexity" evidence="2">
    <location>
        <begin position="131"/>
        <end position="179"/>
    </location>
</feature>
<dbReference type="InterPro" id="IPR001775">
    <property type="entry name" value="GspD/PilQ"/>
</dbReference>
<dbReference type="EMBL" id="CADCWO010000002">
    <property type="protein sequence ID" value="CAA9552564.1"/>
    <property type="molecule type" value="Genomic_DNA"/>
</dbReference>
<dbReference type="InterPro" id="IPR004846">
    <property type="entry name" value="T2SS/T3SS_dom"/>
</dbReference>
<sequence>MRLHQASSIAIGATILLLTAPTVWAAATVVTAIRLNSTSSGGIELTLNIQGSSRPTIATAELSNTLLVNISDTQLHLPQGKSFWRNNPAFAIASVQVNQPSTNSIQLVVTGADRPPVSTIVRQDAEAITLSFNPNSSNTPAPTPTPKITAQEASTSPQATPTTSARASITPRTLPVPAALTPPPATLMPTLRTQGSGPSTRTTSSSASANPIPPRSSAPASFTNLGPLLITPSTAAPPKTPAASTAPLLPRAVAPPVGDIVLSNIDVSPPEAPNTRLMRTLRLNQIEATLEAVLIRRLSSLAETGGTVSGNGTSDDSFNKSSSSTASTSLRRNTITTENVRYRGGKEFLEAFGANRGGTNTGTTASLQTSSSESQALSENQSQSERQTITESQVLGQQVQGQTQKASSNLLQGLEVVADARSNSLTLLGPPRLVEIATLQLMQLDVRQRQVAVNVKIVDVDLIQGQNANADLQYRVNDTIGLRFGPDPNNVNRVGLSTIIGRTATGAAAAATGVGAVGAIAQNFLATLFAAVQNQSAKILTNPTLIVQEGSSAQVNLTREIFSGFEVAPSTRDVNGDLVLGARKPIIKPAGVIVNVTVDQIDDNGFVTLNISPEVSAPSGEVFEDQGSQARLLLQRRLETGRVRLRDRQTLILTGIIQDQDRLNVAKIPILGDIPLLGRLFRRVDKTSERREVVILVTPQLLDDSDSGLKNTPYGYRYMPSPEMQKLLKP</sequence>
<feature type="region of interest" description="Disordered" evidence="2">
    <location>
        <begin position="131"/>
        <end position="247"/>
    </location>
</feature>
<keyword evidence="3" id="KW-0732">Signal</keyword>
<feature type="chain" id="PRO_5026928867" evidence="3">
    <location>
        <begin position="26"/>
        <end position="730"/>
    </location>
</feature>
<evidence type="ECO:0000313" key="6">
    <source>
        <dbReference type="EMBL" id="CAA9552564.1"/>
    </source>
</evidence>
<evidence type="ECO:0000259" key="4">
    <source>
        <dbReference type="Pfam" id="PF00263"/>
    </source>
</evidence>
<feature type="compositionally biased region" description="Polar residues" evidence="2">
    <location>
        <begin position="366"/>
        <end position="392"/>
    </location>
</feature>
<feature type="region of interest" description="Disordered" evidence="2">
    <location>
        <begin position="353"/>
        <end position="392"/>
    </location>
</feature>
<feature type="domain" description="Type II/III secretion system secretin-like" evidence="4">
    <location>
        <begin position="531"/>
        <end position="702"/>
    </location>
</feature>
<evidence type="ECO:0000259" key="5">
    <source>
        <dbReference type="Pfam" id="PF11741"/>
    </source>
</evidence>
<dbReference type="PANTHER" id="PTHR30332:SF17">
    <property type="entry name" value="TYPE IV PILIATION SYSTEM PROTEIN DR_0774-RELATED"/>
    <property type="match status" value="1"/>
</dbReference>
<name>A0A6J4UJT9_9CYAN</name>
<feature type="signal peptide" evidence="3">
    <location>
        <begin position="1"/>
        <end position="25"/>
    </location>
</feature>